<dbReference type="InterPro" id="IPR005225">
    <property type="entry name" value="Small_GTP-bd"/>
</dbReference>
<dbReference type="SUPFAM" id="SSF52540">
    <property type="entry name" value="P-loop containing nucleoside triphosphate hydrolases"/>
    <property type="match status" value="1"/>
</dbReference>
<evidence type="ECO:0000259" key="1">
    <source>
        <dbReference type="PROSITE" id="PS51722"/>
    </source>
</evidence>
<dbReference type="InterPro" id="IPR047042">
    <property type="entry name" value="BipA_II"/>
</dbReference>
<gene>
    <name evidence="2" type="ORF">UFOPK3573_00205</name>
    <name evidence="3" type="ORF">UFOPK3879_00658</name>
</gene>
<dbReference type="PROSITE" id="PS00301">
    <property type="entry name" value="G_TR_1"/>
    <property type="match status" value="1"/>
</dbReference>
<dbReference type="InterPro" id="IPR009000">
    <property type="entry name" value="Transl_B-barrel_sf"/>
</dbReference>
<dbReference type="NCBIfam" id="TIGR00231">
    <property type="entry name" value="small_GTP"/>
    <property type="match status" value="1"/>
</dbReference>
<evidence type="ECO:0000313" key="3">
    <source>
        <dbReference type="EMBL" id="CAB4961743.1"/>
    </source>
</evidence>
<dbReference type="InterPro" id="IPR035647">
    <property type="entry name" value="EFG_III/V"/>
</dbReference>
<dbReference type="InterPro" id="IPR048876">
    <property type="entry name" value="BipA_C"/>
</dbReference>
<name>A0A6J7FGJ6_9ZZZZ</name>
<dbReference type="CDD" id="cd01891">
    <property type="entry name" value="TypA_BipA"/>
    <property type="match status" value="1"/>
</dbReference>
<proteinExistence type="predicted"/>
<evidence type="ECO:0000313" key="2">
    <source>
        <dbReference type="EMBL" id="CAB4892605.1"/>
    </source>
</evidence>
<dbReference type="FunFam" id="3.30.70.870:FF:000003">
    <property type="entry name" value="GTP-binding protein TypA"/>
    <property type="match status" value="1"/>
</dbReference>
<dbReference type="InterPro" id="IPR000795">
    <property type="entry name" value="T_Tr_GTP-bd_dom"/>
</dbReference>
<dbReference type="InterPro" id="IPR031157">
    <property type="entry name" value="G_TR_CS"/>
</dbReference>
<dbReference type="InterPro" id="IPR027417">
    <property type="entry name" value="P-loop_NTPase"/>
</dbReference>
<dbReference type="FunFam" id="3.30.70.240:FF:000002">
    <property type="entry name" value="GTP-binding protein TypA"/>
    <property type="match status" value="1"/>
</dbReference>
<dbReference type="PANTHER" id="PTHR42908:SF8">
    <property type="entry name" value="TR-TYPE G DOMAIN-CONTAINING PROTEIN"/>
    <property type="match status" value="1"/>
</dbReference>
<dbReference type="InterPro" id="IPR000640">
    <property type="entry name" value="EFG_V-like"/>
</dbReference>
<dbReference type="PRINTS" id="PR00315">
    <property type="entry name" value="ELONGATNFCT"/>
</dbReference>
<dbReference type="AlphaFoldDB" id="A0A6J7FGJ6"/>
<dbReference type="SUPFAM" id="SSF50447">
    <property type="entry name" value="Translation proteins"/>
    <property type="match status" value="1"/>
</dbReference>
<dbReference type="CDD" id="cd03691">
    <property type="entry name" value="BipA_TypA_II"/>
    <property type="match status" value="1"/>
</dbReference>
<dbReference type="GO" id="GO:0005525">
    <property type="term" value="F:GTP binding"/>
    <property type="evidence" value="ECO:0007669"/>
    <property type="project" value="InterPro"/>
</dbReference>
<dbReference type="GO" id="GO:1990904">
    <property type="term" value="C:ribonucleoprotein complex"/>
    <property type="evidence" value="ECO:0007669"/>
    <property type="project" value="TreeGrafter"/>
</dbReference>
<dbReference type="CDD" id="cd16263">
    <property type="entry name" value="BipA_III"/>
    <property type="match status" value="1"/>
</dbReference>
<dbReference type="CDD" id="cd03710">
    <property type="entry name" value="BipA_TypA_C"/>
    <property type="match status" value="1"/>
</dbReference>
<dbReference type="GO" id="GO:0003924">
    <property type="term" value="F:GTPase activity"/>
    <property type="evidence" value="ECO:0007669"/>
    <property type="project" value="InterPro"/>
</dbReference>
<organism evidence="2">
    <name type="scientific">freshwater metagenome</name>
    <dbReference type="NCBI Taxonomy" id="449393"/>
    <lineage>
        <taxon>unclassified sequences</taxon>
        <taxon>metagenomes</taxon>
        <taxon>ecological metagenomes</taxon>
    </lineage>
</organism>
<dbReference type="Pfam" id="PF00009">
    <property type="entry name" value="GTP_EFTU"/>
    <property type="match status" value="1"/>
</dbReference>
<dbReference type="Pfam" id="PF03144">
    <property type="entry name" value="GTP_EFTU_D2"/>
    <property type="match status" value="1"/>
</dbReference>
<dbReference type="PANTHER" id="PTHR42908">
    <property type="entry name" value="TRANSLATION ELONGATION FACTOR-RELATED"/>
    <property type="match status" value="1"/>
</dbReference>
<dbReference type="Pfam" id="PF21018">
    <property type="entry name" value="BipA_C"/>
    <property type="match status" value="1"/>
</dbReference>
<dbReference type="Gene3D" id="3.30.70.240">
    <property type="match status" value="1"/>
</dbReference>
<dbReference type="SUPFAM" id="SSF54980">
    <property type="entry name" value="EF-G C-terminal domain-like"/>
    <property type="match status" value="2"/>
</dbReference>
<dbReference type="InterPro" id="IPR004161">
    <property type="entry name" value="EFTu-like_2"/>
</dbReference>
<dbReference type="Gene3D" id="2.40.30.10">
    <property type="entry name" value="Translation factors"/>
    <property type="match status" value="1"/>
</dbReference>
<dbReference type="Gene3D" id="3.40.50.300">
    <property type="entry name" value="P-loop containing nucleotide triphosphate hydrolases"/>
    <property type="match status" value="1"/>
</dbReference>
<protein>
    <submittedName>
        <fullName evidence="2">Unannotated protein</fullName>
    </submittedName>
</protein>
<accession>A0A6J7FGJ6</accession>
<dbReference type="InterPro" id="IPR047041">
    <property type="entry name" value="BipA_GTP-bd_dom"/>
</dbReference>
<dbReference type="GO" id="GO:0005829">
    <property type="term" value="C:cytosol"/>
    <property type="evidence" value="ECO:0007669"/>
    <property type="project" value="TreeGrafter"/>
</dbReference>
<feature type="domain" description="Tr-type G" evidence="1">
    <location>
        <begin position="6"/>
        <end position="203"/>
    </location>
</feature>
<dbReference type="NCBIfam" id="TIGR01394">
    <property type="entry name" value="TypA_BipA"/>
    <property type="match status" value="1"/>
</dbReference>
<dbReference type="PROSITE" id="PS51722">
    <property type="entry name" value="G_TR_2"/>
    <property type="match status" value="1"/>
</dbReference>
<dbReference type="EMBL" id="CAFBNR010000023">
    <property type="protein sequence ID" value="CAB4961743.1"/>
    <property type="molecule type" value="Genomic_DNA"/>
</dbReference>
<sequence length="615" mass="67368">MTQTPEKLRNIALVAHVDHGKTTLLDALLRSAGTFAAHSAVIDRVMDNDDQERERGITILAKAAQIEWKGTKINLVDTPGHADFGGEVERALAMVDGILLLVDAAEGPLPQTRYVLSKALALDLPVILVINKVDRQDARPEEVLHEVEQLFLDLAHADHHLSFPVFSAVARDSLAMAGIGMPSPDGDLSPLIDAIVEHIPAPQNDMSAPLQAMVTNLDASDYLGRLAIGRVISGVMRKGDQVSLCQKPTDDNPAPVLKRKLSGLMAFHGIDRVDVAEVIAGDLFIMSGIDEVEVGDTIAAIDNPVPLLRLEVDEPVLRMSFGVNTSPFAGKDGKYLTSRHLRDRLQKEILGNVSIKIANTESTDVMEVAGRGELQLAVLIENMRREGYELQVSRPEVITREINGKKHEPLESGTCDVPDEYVGAVTQALAPRKGRITDLRPGDANRTIVYFEAPSRGLIGFRSLLLTVTRGTALLHQSLAGWMPWAGELPHRLGGAMVSDRMGPATAYALDNLEQRGTLCISPGDELYEGMVVGENAREEEMVVNAVRAKEKNNIRTHSHDEGIKLATPVTHTLETAIEWIADDELVEVTPLNVRIRKKYLTIEDRRKYTKRNSN</sequence>
<reference evidence="2" key="1">
    <citation type="submission" date="2020-05" db="EMBL/GenBank/DDBJ databases">
        <authorList>
            <person name="Chiriac C."/>
            <person name="Salcher M."/>
            <person name="Ghai R."/>
            <person name="Kavagutti S V."/>
        </authorList>
    </citation>
    <scope>NUCLEOTIDE SEQUENCE</scope>
</reference>
<dbReference type="InterPro" id="IPR035651">
    <property type="entry name" value="BipA_V"/>
</dbReference>
<dbReference type="Gene3D" id="3.30.70.870">
    <property type="entry name" value="Elongation Factor G (Translational Gtpase), domain 3"/>
    <property type="match status" value="1"/>
</dbReference>
<dbReference type="InterPro" id="IPR006298">
    <property type="entry name" value="BipA"/>
</dbReference>
<dbReference type="InterPro" id="IPR047043">
    <property type="entry name" value="BipA_III"/>
</dbReference>
<dbReference type="InterPro" id="IPR042116">
    <property type="entry name" value="TypA/BipA_C"/>
</dbReference>
<dbReference type="Gene3D" id="2.40.50.250">
    <property type="entry name" value="bipa protein"/>
    <property type="match status" value="1"/>
</dbReference>
<dbReference type="Pfam" id="PF00679">
    <property type="entry name" value="EFG_C"/>
    <property type="match status" value="1"/>
</dbReference>
<dbReference type="EMBL" id="CAFBMJ010000007">
    <property type="protein sequence ID" value="CAB4892605.1"/>
    <property type="molecule type" value="Genomic_DNA"/>
</dbReference>